<reference evidence="2 3" key="1">
    <citation type="submission" date="2017-06" db="EMBL/GenBank/DDBJ databases">
        <authorList>
            <person name="Kim H.J."/>
            <person name="Triplett B.A."/>
        </authorList>
    </citation>
    <scope>NUCLEOTIDE SEQUENCE [LARGE SCALE GENOMIC DNA]</scope>
    <source>
        <strain evidence="2 3">B29T1</strain>
    </source>
</reference>
<accession>A0A212RLF1</accession>
<dbReference type="Proteomes" id="UP000197065">
    <property type="component" value="Unassembled WGS sequence"/>
</dbReference>
<gene>
    <name evidence="2" type="ORF">SAMN07250955_110105</name>
</gene>
<protein>
    <submittedName>
        <fullName evidence="2">Uncharacterized protein</fullName>
    </submittedName>
</protein>
<proteinExistence type="predicted"/>
<dbReference type="AlphaFoldDB" id="A0A212RLF1"/>
<keyword evidence="3" id="KW-1185">Reference proteome</keyword>
<evidence type="ECO:0000256" key="1">
    <source>
        <dbReference type="SAM" id="MobiDB-lite"/>
    </source>
</evidence>
<feature type="region of interest" description="Disordered" evidence="1">
    <location>
        <begin position="682"/>
        <end position="736"/>
    </location>
</feature>
<dbReference type="RefSeq" id="WP_133063914.1">
    <property type="nucleotide sequence ID" value="NZ_FYEH01000010.1"/>
</dbReference>
<sequence>MSEQSPRPPAGLDEGPAVIAAMSDAALPPAVLEPEVDPGDVEDGRGGLPAGFAAWLAQVNGIDAALLSAYMRDPRGLIERARAEAAAAIVPPDRPASRAGRFWQGTTLYTDLIASKDFRAQLQRLEIDLGTAENPEPRNLLATMRDALQQLQDLVTGVLESDDPDVLFAKEQIKAQAQQTISDLGSIAYDRPLKERVLPIMGNVASLATAAMPFAYASYTKPASWFYTGALAGAYARTLAQMGGLVFNPALSIRLVKNNFRDRHLIWFLPAVFYAAQTFLKAASDDRPDNAPLQGHADQAIAVNESVWWPAVVGVAEFGLFLYANFPDEYQKFKDWTALKFAGATGRSDPATLGDIRRWLTEKAIRRDRLHGGTVQLPDGQVDDGRQRYDLAELIQNDFKLASGLWSVVRAARETYEMGGRIGDAESQLLDEVGSGLQRMGQMLEPLVENILGHVKLIDDDEKRVKKITGIGLLVTSATVGAVNSLGAIRIPALLSDYIPYYLTAFLVILGKLHDNSQGVDSVIRTFGLYNGGSLLGVPPSVVNLAFEFAFNEGAFDLVASELPVGLPANATHTTTVPSRQITRHPELHPGDGAVGFGLLAAYQILTVMLASGRMGEVVALSTTRLLHLLGKNPRALTAAPGNEAEDGAAPLSPQDIARLEAALIRFKQAFDGRLAEERPGAGIEELPADVEEQDLAAPDPTQSLGLRPVGHPVEEAQGLSVAEDEPAMAPRPSPA</sequence>
<dbReference type="EMBL" id="FYEH01000010">
    <property type="protein sequence ID" value="SNB73294.1"/>
    <property type="molecule type" value="Genomic_DNA"/>
</dbReference>
<dbReference type="OrthoDB" id="9817847at2"/>
<name>A0A212RLF1_9PROT</name>
<evidence type="ECO:0000313" key="3">
    <source>
        <dbReference type="Proteomes" id="UP000197065"/>
    </source>
</evidence>
<organism evidence="2 3">
    <name type="scientific">Arboricoccus pini</name>
    <dbReference type="NCBI Taxonomy" id="1963835"/>
    <lineage>
        <taxon>Bacteria</taxon>
        <taxon>Pseudomonadati</taxon>
        <taxon>Pseudomonadota</taxon>
        <taxon>Alphaproteobacteria</taxon>
        <taxon>Geminicoccales</taxon>
        <taxon>Geminicoccaceae</taxon>
        <taxon>Arboricoccus</taxon>
    </lineage>
</organism>
<evidence type="ECO:0000313" key="2">
    <source>
        <dbReference type="EMBL" id="SNB73294.1"/>
    </source>
</evidence>